<dbReference type="PANTHER" id="PTHR38009">
    <property type="entry name" value="CONSERVED HYPOTHETICAL PHAGE TAIL PROTEIN"/>
    <property type="match status" value="1"/>
</dbReference>
<accession>A0A937FVM5</accession>
<organism evidence="1 2">
    <name type="scientific">Fulvivirga marina</name>
    <dbReference type="NCBI Taxonomy" id="2494733"/>
    <lineage>
        <taxon>Bacteria</taxon>
        <taxon>Pseudomonadati</taxon>
        <taxon>Bacteroidota</taxon>
        <taxon>Cytophagia</taxon>
        <taxon>Cytophagales</taxon>
        <taxon>Fulvivirgaceae</taxon>
        <taxon>Fulvivirga</taxon>
    </lineage>
</organism>
<dbReference type="RefSeq" id="WP_155174698.1">
    <property type="nucleotide sequence ID" value="NZ_JAEUGD010000019.1"/>
</dbReference>
<dbReference type="InterPro" id="IPR011747">
    <property type="entry name" value="CHP02241"/>
</dbReference>
<sequence>MAENLWPITKFHFTVEGANFTTGFQEVSGLEISYDPIDYRSGDDPTYSMQKIPGLKKFTSITLKKGVFQDDDAFYEWIKDTLANPDRRETLTINLLDEEGTPVKTWTVVNAFPVKYQGPDLNATDNNVAVETLELAHEGIEM</sequence>
<dbReference type="InterPro" id="IPR010667">
    <property type="entry name" value="Phage_T4_Gp19"/>
</dbReference>
<dbReference type="Pfam" id="PF06841">
    <property type="entry name" value="Phage_T4_gp19"/>
    <property type="match status" value="1"/>
</dbReference>
<dbReference type="Proteomes" id="UP000614216">
    <property type="component" value="Unassembled WGS sequence"/>
</dbReference>
<evidence type="ECO:0000313" key="1">
    <source>
        <dbReference type="EMBL" id="MBL6445828.1"/>
    </source>
</evidence>
<dbReference type="AlphaFoldDB" id="A0A937FVM5"/>
<reference evidence="1" key="1">
    <citation type="submission" date="2021-01" db="EMBL/GenBank/DDBJ databases">
        <title>Fulvivirga kasyanovii gen. nov., sp nov., a novel member of the phylum Bacteroidetes isolated from seawater in a mussel farm.</title>
        <authorList>
            <person name="Zhao L.-H."/>
            <person name="Wang Z.-J."/>
        </authorList>
    </citation>
    <scope>NUCLEOTIDE SEQUENCE</scope>
    <source>
        <strain evidence="1">29W222</strain>
    </source>
</reference>
<name>A0A937FVM5_9BACT</name>
<protein>
    <submittedName>
        <fullName evidence="1">Phage tail protein</fullName>
    </submittedName>
</protein>
<comment type="caution">
    <text evidence="1">The sequence shown here is derived from an EMBL/GenBank/DDBJ whole genome shotgun (WGS) entry which is preliminary data.</text>
</comment>
<dbReference type="PANTHER" id="PTHR38009:SF1">
    <property type="entry name" value="CONSERVED HYPOTHETICAL PHAGE TAIL PROTEIN"/>
    <property type="match status" value="1"/>
</dbReference>
<dbReference type="GO" id="GO:0005198">
    <property type="term" value="F:structural molecule activity"/>
    <property type="evidence" value="ECO:0007669"/>
    <property type="project" value="InterPro"/>
</dbReference>
<gene>
    <name evidence="1" type="ORF">JMN32_05890</name>
</gene>
<proteinExistence type="predicted"/>
<evidence type="ECO:0000313" key="2">
    <source>
        <dbReference type="Proteomes" id="UP000614216"/>
    </source>
</evidence>
<dbReference type="EMBL" id="JAEUGD010000019">
    <property type="protein sequence ID" value="MBL6445828.1"/>
    <property type="molecule type" value="Genomic_DNA"/>
</dbReference>
<dbReference type="NCBIfam" id="TIGR02241">
    <property type="entry name" value="conserved hypothetical phage tail region protein"/>
    <property type="match status" value="1"/>
</dbReference>
<keyword evidence="2" id="KW-1185">Reference proteome</keyword>